<protein>
    <submittedName>
        <fullName evidence="3">Uncharacterized protein</fullName>
    </submittedName>
</protein>
<accession>A0A1X0DCB8</accession>
<evidence type="ECO:0000256" key="2">
    <source>
        <dbReference type="SAM" id="Phobius"/>
    </source>
</evidence>
<dbReference type="STRING" id="444597.BST26_12680"/>
<dbReference type="Pfam" id="PF17270">
    <property type="entry name" value="DUF5336"/>
    <property type="match status" value="1"/>
</dbReference>
<comment type="caution">
    <text evidence="3">The sequence shown here is derived from an EMBL/GenBank/DDBJ whole genome shotgun (WGS) entry which is preliminary data.</text>
</comment>
<evidence type="ECO:0000256" key="1">
    <source>
        <dbReference type="SAM" id="MobiDB-lite"/>
    </source>
</evidence>
<feature type="transmembrane region" description="Helical" evidence="2">
    <location>
        <begin position="30"/>
        <end position="49"/>
    </location>
</feature>
<keyword evidence="2" id="KW-0472">Membrane</keyword>
<keyword evidence="4" id="KW-1185">Reference proteome</keyword>
<dbReference type="Proteomes" id="UP000192801">
    <property type="component" value="Unassembled WGS sequence"/>
</dbReference>
<feature type="transmembrane region" description="Helical" evidence="2">
    <location>
        <begin position="82"/>
        <end position="101"/>
    </location>
</feature>
<keyword evidence="2" id="KW-1133">Transmembrane helix</keyword>
<organism evidence="3 4">
    <name type="scientific">Mycolicibacterium insubricum</name>
    <dbReference type="NCBI Taxonomy" id="444597"/>
    <lineage>
        <taxon>Bacteria</taxon>
        <taxon>Bacillati</taxon>
        <taxon>Actinomycetota</taxon>
        <taxon>Actinomycetes</taxon>
        <taxon>Mycobacteriales</taxon>
        <taxon>Mycobacteriaceae</taxon>
        <taxon>Mycolicibacterium</taxon>
    </lineage>
</organism>
<dbReference type="InterPro" id="IPR035166">
    <property type="entry name" value="DUF5336"/>
</dbReference>
<feature type="transmembrane region" description="Helical" evidence="2">
    <location>
        <begin position="55"/>
        <end position="75"/>
    </location>
</feature>
<keyword evidence="2" id="KW-0812">Transmembrane</keyword>
<reference evidence="3 4" key="1">
    <citation type="submission" date="2016-12" db="EMBL/GenBank/DDBJ databases">
        <title>The new phylogeny of genus Mycobacterium.</title>
        <authorList>
            <person name="Tortoli E."/>
            <person name="Trovato A."/>
            <person name="Cirillo D.M."/>
        </authorList>
    </citation>
    <scope>NUCLEOTIDE SEQUENCE [LARGE SCALE GENOMIC DNA]</scope>
    <source>
        <strain evidence="3 4">DSM 45130</strain>
    </source>
</reference>
<sequence length="269" mass="27469">MSYPSGNQGYYSAGFDDGADPDEKPTLPRYLAIAVLALGIASYLASFGPMPDGNVGAWGVRFAVLAGLLAGFGLIHRQSSGHVVVAALAVAGFLDALAAVITASGVGWALILIVVLNGIQSVAAIIALLQAHPTDDAEALSTYQAYADYWAQMQYYGQYPEAAEAPEAVQRAGQGQAVGQSAGLAAGQAVAQVNARPARSAEAQAAGYGDFVGNQDPERTAIIDRIPAQPQQQPGQAGLPNAARAQAQAPSQQQGVPPGAAEIRQSGAS</sequence>
<gene>
    <name evidence="3" type="ORF">BST26_12680</name>
</gene>
<name>A0A1X0DCB8_9MYCO</name>
<dbReference type="OrthoDB" id="4763530at2"/>
<proteinExistence type="predicted"/>
<feature type="transmembrane region" description="Helical" evidence="2">
    <location>
        <begin position="107"/>
        <end position="129"/>
    </location>
</feature>
<evidence type="ECO:0000313" key="3">
    <source>
        <dbReference type="EMBL" id="ORA69829.1"/>
    </source>
</evidence>
<feature type="region of interest" description="Disordered" evidence="1">
    <location>
        <begin position="207"/>
        <end position="269"/>
    </location>
</feature>
<evidence type="ECO:0000313" key="4">
    <source>
        <dbReference type="Proteomes" id="UP000192801"/>
    </source>
</evidence>
<dbReference type="RefSeq" id="WP_083031379.1">
    <property type="nucleotide sequence ID" value="NZ_AP022618.1"/>
</dbReference>
<feature type="compositionally biased region" description="Low complexity" evidence="1">
    <location>
        <begin position="227"/>
        <end position="261"/>
    </location>
</feature>
<dbReference type="AlphaFoldDB" id="A0A1X0DCB8"/>
<dbReference type="EMBL" id="MVHS01000028">
    <property type="protein sequence ID" value="ORA69829.1"/>
    <property type="molecule type" value="Genomic_DNA"/>
</dbReference>